<name>A0ABV7H3T7_9BURK</name>
<dbReference type="RefSeq" id="WP_377302525.1">
    <property type="nucleotide sequence ID" value="NZ_CP180191.1"/>
</dbReference>
<dbReference type="EMBL" id="JBHRTI010000003">
    <property type="protein sequence ID" value="MFC3146677.1"/>
    <property type="molecule type" value="Genomic_DNA"/>
</dbReference>
<organism evidence="9 10">
    <name type="scientific">Piscinibacterium candidicorallinum</name>
    <dbReference type="NCBI Taxonomy" id="1793872"/>
    <lineage>
        <taxon>Bacteria</taxon>
        <taxon>Pseudomonadati</taxon>
        <taxon>Pseudomonadota</taxon>
        <taxon>Betaproteobacteria</taxon>
        <taxon>Burkholderiales</taxon>
        <taxon>Piscinibacterium</taxon>
    </lineage>
</organism>
<dbReference type="Pfam" id="PF13442">
    <property type="entry name" value="Cytochrome_CBB3"/>
    <property type="match status" value="1"/>
</dbReference>
<dbReference type="PROSITE" id="PS51007">
    <property type="entry name" value="CYTC"/>
    <property type="match status" value="2"/>
</dbReference>
<dbReference type="InterPro" id="IPR002324">
    <property type="entry name" value="Cyt_c_ID"/>
</dbReference>
<evidence type="ECO:0000256" key="5">
    <source>
        <dbReference type="ARBA" id="ARBA00023004"/>
    </source>
</evidence>
<feature type="region of interest" description="Disordered" evidence="7">
    <location>
        <begin position="21"/>
        <end position="44"/>
    </location>
</feature>
<dbReference type="PRINTS" id="PR00606">
    <property type="entry name" value="CYTCHROMECID"/>
</dbReference>
<dbReference type="PANTHER" id="PTHR35008">
    <property type="entry name" value="BLL4482 PROTEIN-RELATED"/>
    <property type="match status" value="1"/>
</dbReference>
<gene>
    <name evidence="9" type="ORF">ACFOEN_03365</name>
</gene>
<feature type="domain" description="Cytochrome c" evidence="8">
    <location>
        <begin position="70"/>
        <end position="169"/>
    </location>
</feature>
<evidence type="ECO:0000256" key="6">
    <source>
        <dbReference type="PROSITE-ProRule" id="PRU00433"/>
    </source>
</evidence>
<reference evidence="10" key="1">
    <citation type="journal article" date="2019" name="Int. J. Syst. Evol. Microbiol.">
        <title>The Global Catalogue of Microorganisms (GCM) 10K type strain sequencing project: providing services to taxonomists for standard genome sequencing and annotation.</title>
        <authorList>
            <consortium name="The Broad Institute Genomics Platform"/>
            <consortium name="The Broad Institute Genome Sequencing Center for Infectious Disease"/>
            <person name="Wu L."/>
            <person name="Ma J."/>
        </authorList>
    </citation>
    <scope>NUCLEOTIDE SEQUENCE [LARGE SCALE GENOMIC DNA]</scope>
    <source>
        <strain evidence="10">KCTC 52168</strain>
    </source>
</reference>
<keyword evidence="10" id="KW-1185">Reference proteome</keyword>
<dbReference type="SUPFAM" id="SSF46626">
    <property type="entry name" value="Cytochrome c"/>
    <property type="match status" value="2"/>
</dbReference>
<accession>A0ABV7H3T7</accession>
<keyword evidence="4" id="KW-0249">Electron transport</keyword>
<dbReference type="Proteomes" id="UP001595556">
    <property type="component" value="Unassembled WGS sequence"/>
</dbReference>
<keyword evidence="2 6" id="KW-0349">Heme</keyword>
<dbReference type="InterPro" id="IPR036909">
    <property type="entry name" value="Cyt_c-like_dom_sf"/>
</dbReference>
<dbReference type="InterPro" id="IPR051459">
    <property type="entry name" value="Cytochrome_c-type_DH"/>
</dbReference>
<keyword evidence="1" id="KW-0813">Transport</keyword>
<dbReference type="Gene3D" id="1.10.760.10">
    <property type="entry name" value="Cytochrome c-like domain"/>
    <property type="match status" value="2"/>
</dbReference>
<evidence type="ECO:0000256" key="3">
    <source>
        <dbReference type="ARBA" id="ARBA00022723"/>
    </source>
</evidence>
<keyword evidence="3 6" id="KW-0479">Metal-binding</keyword>
<comment type="caution">
    <text evidence="9">The sequence shown here is derived from an EMBL/GenBank/DDBJ whole genome shotgun (WGS) entry which is preliminary data.</text>
</comment>
<sequence>MTLAAVFATTGLAAQAQTAASAQPVASRTAAAQPAGERFPGIGRTATPAEIRAWDIDVRGDFKGLPPGKGTVATGEKVWEAQCASCHGFFGESNEFFPPIVGGTTAEDMKRGRVAGLTAGTEAQRTTLMKLPRVSALWDYINRAMPWTAPKTLSTEEVYAVTAYILHLGNIVPADFELSDRNIAQVQAKLPNRDGMKRGMDGGHGLWSAKGKGDVQATACMRNCDSEVLKTSVLPDYARDAHGNLALQQRLIGPVRGADTTRPALTEPVSARSRVAMAPAVAATAASAPAVAAAKSPAALASQFACVACHAPAAKLVGPSWQDIAAKYASRSDAAAYLSGKIRAGGQGVWGQIPMPAQPQVNEADAGALARWILESRR</sequence>
<evidence type="ECO:0000259" key="8">
    <source>
        <dbReference type="PROSITE" id="PS51007"/>
    </source>
</evidence>
<protein>
    <submittedName>
        <fullName evidence="9">C-type cytochrome</fullName>
    </submittedName>
</protein>
<evidence type="ECO:0000256" key="1">
    <source>
        <dbReference type="ARBA" id="ARBA00022448"/>
    </source>
</evidence>
<evidence type="ECO:0000313" key="9">
    <source>
        <dbReference type="EMBL" id="MFC3146677.1"/>
    </source>
</evidence>
<evidence type="ECO:0000256" key="4">
    <source>
        <dbReference type="ARBA" id="ARBA00022982"/>
    </source>
</evidence>
<keyword evidence="5 6" id="KW-0408">Iron</keyword>
<dbReference type="InterPro" id="IPR009056">
    <property type="entry name" value="Cyt_c-like_dom"/>
</dbReference>
<proteinExistence type="predicted"/>
<dbReference type="Pfam" id="PF00034">
    <property type="entry name" value="Cytochrom_C"/>
    <property type="match status" value="1"/>
</dbReference>
<evidence type="ECO:0000256" key="7">
    <source>
        <dbReference type="SAM" id="MobiDB-lite"/>
    </source>
</evidence>
<dbReference type="PANTHER" id="PTHR35008:SF8">
    <property type="entry name" value="ALCOHOL DEHYDROGENASE CYTOCHROME C SUBUNIT"/>
    <property type="match status" value="1"/>
</dbReference>
<evidence type="ECO:0000313" key="10">
    <source>
        <dbReference type="Proteomes" id="UP001595556"/>
    </source>
</evidence>
<feature type="domain" description="Cytochrome c" evidence="8">
    <location>
        <begin position="291"/>
        <end position="377"/>
    </location>
</feature>
<evidence type="ECO:0000256" key="2">
    <source>
        <dbReference type="ARBA" id="ARBA00022617"/>
    </source>
</evidence>